<accession>A0AB39BLJ1</accession>
<dbReference type="InterPro" id="IPR013766">
    <property type="entry name" value="Thioredoxin_domain"/>
</dbReference>
<feature type="domain" description="Thioredoxin" evidence="1">
    <location>
        <begin position="61"/>
        <end position="144"/>
    </location>
</feature>
<dbReference type="InterPro" id="IPR036249">
    <property type="entry name" value="Thioredoxin-like_sf"/>
</dbReference>
<name>A0AB39BLJ1_9MICO</name>
<dbReference type="EMBL" id="CP162511">
    <property type="protein sequence ID" value="XDI07229.1"/>
    <property type="molecule type" value="Genomic_DNA"/>
</dbReference>
<dbReference type="AlphaFoldDB" id="A0AB39BLJ1"/>
<dbReference type="Pfam" id="PF00085">
    <property type="entry name" value="Thioredoxin"/>
    <property type="match status" value="1"/>
</dbReference>
<gene>
    <name evidence="2" type="ORF">ABFY20_09035</name>
</gene>
<organism evidence="2">
    <name type="scientific">Herbiconiux sp. A18JL235</name>
    <dbReference type="NCBI Taxonomy" id="3152363"/>
    <lineage>
        <taxon>Bacteria</taxon>
        <taxon>Bacillati</taxon>
        <taxon>Actinomycetota</taxon>
        <taxon>Actinomycetes</taxon>
        <taxon>Micrococcales</taxon>
        <taxon>Microbacteriaceae</taxon>
        <taxon>Herbiconiux</taxon>
    </lineage>
</organism>
<dbReference type="SUPFAM" id="SSF52833">
    <property type="entry name" value="Thioredoxin-like"/>
    <property type="match status" value="1"/>
</dbReference>
<dbReference type="Gene3D" id="3.40.30.10">
    <property type="entry name" value="Glutaredoxin"/>
    <property type="match status" value="1"/>
</dbReference>
<protein>
    <submittedName>
        <fullName evidence="2">TlpA family protein disulfide reductase</fullName>
    </submittedName>
</protein>
<evidence type="ECO:0000313" key="2">
    <source>
        <dbReference type="EMBL" id="XDI07229.1"/>
    </source>
</evidence>
<evidence type="ECO:0000259" key="1">
    <source>
        <dbReference type="Pfam" id="PF00085"/>
    </source>
</evidence>
<dbReference type="RefSeq" id="WP_368499606.1">
    <property type="nucleotide sequence ID" value="NZ_CP162511.1"/>
</dbReference>
<dbReference type="CDD" id="cd02947">
    <property type="entry name" value="TRX_family"/>
    <property type="match status" value="1"/>
</dbReference>
<reference evidence="2" key="1">
    <citation type="submission" date="2024-05" db="EMBL/GenBank/DDBJ databases">
        <title>Herbiconiux sp. A18JL235.</title>
        <authorList>
            <person name="Zhang G."/>
        </authorList>
    </citation>
    <scope>NUCLEOTIDE SEQUENCE</scope>
    <source>
        <strain evidence="2">A18JL235</strain>
    </source>
</reference>
<sequence length="147" mass="15924">MSWTAPLAFIVALVALSTVLGVLWRARQGRATPTPRRVTGTGANRQALEPALFAAGGFGDRATLVQFSTDHCASCPSTRRVLREISAATTDVAYLDVDVTNRADLVRRFAILQTPTTLVLDRHGVVRTRIGGAARRAVVEKTLQELR</sequence>
<proteinExistence type="predicted"/>